<reference evidence="1 2" key="1">
    <citation type="submission" date="2020-10" db="EMBL/GenBank/DDBJ databases">
        <title>Degradation of 1,4-Dioxane by Xanthobacter sp. YN2, via a Novel Group-2 Soluble Di-Iron Monooxygenase.</title>
        <authorList>
            <person name="Ma F."/>
            <person name="Wang Y."/>
            <person name="Yang J."/>
            <person name="Guo H."/>
            <person name="Su D."/>
            <person name="Yu L."/>
        </authorList>
    </citation>
    <scope>NUCLEOTIDE SEQUENCE [LARGE SCALE GENOMIC DNA]</scope>
    <source>
        <strain evidence="1 2">YN2</strain>
    </source>
</reference>
<dbReference type="Proteomes" id="UP000596427">
    <property type="component" value="Chromosome"/>
</dbReference>
<name>A0A974PTT6_9HYPH</name>
<proteinExistence type="predicted"/>
<dbReference type="AlphaFoldDB" id="A0A974PTT6"/>
<sequence length="58" mass="6499">MVSYTVCIAGSPHPGPGPRTIEVYQLDKRSCLIVVAQLSPEFTARVVDRWQELEQRVA</sequence>
<gene>
    <name evidence="1" type="ORF">EZH22_14045</name>
</gene>
<evidence type="ECO:0000313" key="1">
    <source>
        <dbReference type="EMBL" id="QRG09274.1"/>
    </source>
</evidence>
<dbReference type="EMBL" id="CP063362">
    <property type="protein sequence ID" value="QRG09274.1"/>
    <property type="molecule type" value="Genomic_DNA"/>
</dbReference>
<dbReference type="KEGG" id="xdi:EZH22_14045"/>
<accession>A0A974PTT6</accession>
<evidence type="ECO:0000313" key="2">
    <source>
        <dbReference type="Proteomes" id="UP000596427"/>
    </source>
</evidence>
<protein>
    <submittedName>
        <fullName evidence="1">Rha family transcriptional regulator</fullName>
    </submittedName>
</protein>
<organism evidence="1 2">
    <name type="scientific">Xanthobacter dioxanivorans</name>
    <dbReference type="NCBI Taxonomy" id="2528964"/>
    <lineage>
        <taxon>Bacteria</taxon>
        <taxon>Pseudomonadati</taxon>
        <taxon>Pseudomonadota</taxon>
        <taxon>Alphaproteobacteria</taxon>
        <taxon>Hyphomicrobiales</taxon>
        <taxon>Xanthobacteraceae</taxon>
        <taxon>Xanthobacter</taxon>
    </lineage>
</organism>
<keyword evidence="2" id="KW-1185">Reference proteome</keyword>